<dbReference type="Gene3D" id="3.30.40.10">
    <property type="entry name" value="Zinc/RING finger domain, C3HC4 (zinc finger)"/>
    <property type="match status" value="1"/>
</dbReference>
<feature type="transmembrane region" description="Helical" evidence="9">
    <location>
        <begin position="94"/>
        <end position="112"/>
    </location>
</feature>
<dbReference type="GO" id="GO:0000139">
    <property type="term" value="C:Golgi membrane"/>
    <property type="evidence" value="ECO:0007669"/>
    <property type="project" value="TreeGrafter"/>
</dbReference>
<feature type="transmembrane region" description="Helical" evidence="9">
    <location>
        <begin position="42"/>
        <end position="63"/>
    </location>
</feature>
<keyword evidence="11" id="KW-1185">Reference proteome</keyword>
<dbReference type="AlphaFoldDB" id="A0A6J2U375"/>
<dbReference type="PANTHER" id="PTHR13407">
    <property type="entry name" value="RNF121 PROTEIN"/>
    <property type="match status" value="1"/>
</dbReference>
<dbReference type="SMART" id="SM00184">
    <property type="entry name" value="RING"/>
    <property type="match status" value="1"/>
</dbReference>
<dbReference type="SUPFAM" id="SSF57850">
    <property type="entry name" value="RING/U-box"/>
    <property type="match status" value="1"/>
</dbReference>
<dbReference type="RefSeq" id="XP_030382330.1">
    <property type="nucleotide sequence ID" value="XM_030526470.1"/>
</dbReference>
<proteinExistence type="predicted"/>
<dbReference type="GO" id="GO:0036503">
    <property type="term" value="P:ERAD pathway"/>
    <property type="evidence" value="ECO:0007669"/>
    <property type="project" value="TreeGrafter"/>
</dbReference>
<feature type="transmembrane region" description="Helical" evidence="9">
    <location>
        <begin position="133"/>
        <end position="155"/>
    </location>
</feature>
<dbReference type="Pfam" id="PF13639">
    <property type="entry name" value="zf-RING_2"/>
    <property type="match status" value="1"/>
</dbReference>
<dbReference type="FunFam" id="3.30.40.10:FF:000074">
    <property type="entry name" value="Ring finger protein 121"/>
    <property type="match status" value="1"/>
</dbReference>
<evidence type="ECO:0000256" key="4">
    <source>
        <dbReference type="ARBA" id="ARBA00022771"/>
    </source>
</evidence>
<dbReference type="PROSITE" id="PS50089">
    <property type="entry name" value="ZF_RING_2"/>
    <property type="match status" value="1"/>
</dbReference>
<evidence type="ECO:0000313" key="12">
    <source>
        <dbReference type="RefSeq" id="XP_030382330.1"/>
    </source>
</evidence>
<dbReference type="GO" id="GO:0005789">
    <property type="term" value="C:endoplasmic reticulum membrane"/>
    <property type="evidence" value="ECO:0007669"/>
    <property type="project" value="TreeGrafter"/>
</dbReference>
<dbReference type="GeneID" id="115629873"/>
<feature type="transmembrane region" description="Helical" evidence="9">
    <location>
        <begin position="70"/>
        <end position="88"/>
    </location>
</feature>
<reference evidence="12" key="1">
    <citation type="submission" date="2025-08" db="UniProtKB">
        <authorList>
            <consortium name="RefSeq"/>
        </authorList>
    </citation>
    <scope>IDENTIFICATION</scope>
    <source>
        <strain evidence="12">11010-0011.00</strain>
        <tissue evidence="12">Whole body</tissue>
    </source>
</reference>
<dbReference type="PANTHER" id="PTHR13407:SF0">
    <property type="entry name" value="FI05221P"/>
    <property type="match status" value="1"/>
</dbReference>
<evidence type="ECO:0000256" key="2">
    <source>
        <dbReference type="ARBA" id="ARBA00022692"/>
    </source>
</evidence>
<keyword evidence="5" id="KW-0862">Zinc</keyword>
<evidence type="ECO:0000313" key="11">
    <source>
        <dbReference type="Proteomes" id="UP000504634"/>
    </source>
</evidence>
<keyword evidence="2 9" id="KW-0812">Transmembrane</keyword>
<comment type="subcellular location">
    <subcellularLocation>
        <location evidence="1">Membrane</location>
        <topology evidence="1">Multi-pass membrane protein</topology>
    </subcellularLocation>
</comment>
<feature type="transmembrane region" description="Helical" evidence="9">
    <location>
        <begin position="268"/>
        <end position="290"/>
    </location>
</feature>
<sequence>MHQHMDLHAPVDLNKSLDEMTPEERMRAEHQLMVEKHKGHEAMHSEMVIILFVTLVIAQIILVEWKKRHYSSYAFLTLLAMWFIPFIISCSFGWVRFIVIWIIFTCITACVMRRAMSKPIQGTTPRLVYKWFYFIYKLSYGLGIIGYLLIMAALLGVLGRDISEICSDKMAAAIGYYTPQGIPTRHLDHNVCAVCGNKLLVSEKEESVIENTYKLSCNHVFHEFCIRGWCIVGKKQTCPYCKEKVDLQKMFRNPWERPHVLYGRLLDWIRWLVAWQPCIFFIVHGINWLLGLE</sequence>
<protein>
    <submittedName>
        <fullName evidence="12">RING finger protein 121 isoform X2</fullName>
    </submittedName>
</protein>
<dbReference type="InterPro" id="IPR001841">
    <property type="entry name" value="Znf_RING"/>
</dbReference>
<evidence type="ECO:0000256" key="9">
    <source>
        <dbReference type="SAM" id="Phobius"/>
    </source>
</evidence>
<dbReference type="GO" id="GO:0008270">
    <property type="term" value="F:zinc ion binding"/>
    <property type="evidence" value="ECO:0007669"/>
    <property type="project" value="UniProtKB-KW"/>
</dbReference>
<feature type="domain" description="RING-type" evidence="10">
    <location>
        <begin position="192"/>
        <end position="242"/>
    </location>
</feature>
<evidence type="ECO:0000256" key="7">
    <source>
        <dbReference type="ARBA" id="ARBA00023136"/>
    </source>
</evidence>
<evidence type="ECO:0000256" key="1">
    <source>
        <dbReference type="ARBA" id="ARBA00004141"/>
    </source>
</evidence>
<name>A0A6J2U375_DROLE</name>
<dbReference type="GO" id="GO:0061630">
    <property type="term" value="F:ubiquitin protein ligase activity"/>
    <property type="evidence" value="ECO:0007669"/>
    <property type="project" value="TreeGrafter"/>
</dbReference>
<gene>
    <name evidence="12" type="primary">LOC115629873</name>
</gene>
<dbReference type="CDD" id="cd16475">
    <property type="entry name" value="RING-H2_RNF121-like"/>
    <property type="match status" value="1"/>
</dbReference>
<keyword evidence="4 8" id="KW-0863">Zinc-finger</keyword>
<accession>A0A6J2U375</accession>
<evidence type="ECO:0000256" key="3">
    <source>
        <dbReference type="ARBA" id="ARBA00022723"/>
    </source>
</evidence>
<dbReference type="InterPro" id="IPR013083">
    <property type="entry name" value="Znf_RING/FYVE/PHD"/>
</dbReference>
<evidence type="ECO:0000256" key="8">
    <source>
        <dbReference type="PROSITE-ProRule" id="PRU00175"/>
    </source>
</evidence>
<evidence type="ECO:0000259" key="10">
    <source>
        <dbReference type="PROSITE" id="PS50089"/>
    </source>
</evidence>
<keyword evidence="6 9" id="KW-1133">Transmembrane helix</keyword>
<dbReference type="Proteomes" id="UP000504634">
    <property type="component" value="Unplaced"/>
</dbReference>
<evidence type="ECO:0000256" key="5">
    <source>
        <dbReference type="ARBA" id="ARBA00022833"/>
    </source>
</evidence>
<keyword evidence="3" id="KW-0479">Metal-binding</keyword>
<evidence type="ECO:0000256" key="6">
    <source>
        <dbReference type="ARBA" id="ARBA00022989"/>
    </source>
</evidence>
<dbReference type="InterPro" id="IPR040176">
    <property type="entry name" value="RNF121/RNF175"/>
</dbReference>
<keyword evidence="7 9" id="KW-0472">Membrane</keyword>
<organism evidence="11 12">
    <name type="scientific">Drosophila lebanonensis</name>
    <name type="common">Fruit fly</name>
    <name type="synonym">Scaptodrosophila lebanonensis</name>
    <dbReference type="NCBI Taxonomy" id="7225"/>
    <lineage>
        <taxon>Eukaryota</taxon>
        <taxon>Metazoa</taxon>
        <taxon>Ecdysozoa</taxon>
        <taxon>Arthropoda</taxon>
        <taxon>Hexapoda</taxon>
        <taxon>Insecta</taxon>
        <taxon>Pterygota</taxon>
        <taxon>Neoptera</taxon>
        <taxon>Endopterygota</taxon>
        <taxon>Diptera</taxon>
        <taxon>Brachycera</taxon>
        <taxon>Muscomorpha</taxon>
        <taxon>Ephydroidea</taxon>
        <taxon>Drosophilidae</taxon>
        <taxon>Scaptodrosophila</taxon>
    </lineage>
</organism>